<accession>A0A8J7GP39</accession>
<dbReference type="Proteomes" id="UP000622552">
    <property type="component" value="Unassembled WGS sequence"/>
</dbReference>
<proteinExistence type="predicted"/>
<feature type="region of interest" description="Disordered" evidence="1">
    <location>
        <begin position="1"/>
        <end position="71"/>
    </location>
</feature>
<gene>
    <name evidence="2" type="ORF">IW245_002483</name>
</gene>
<keyword evidence="3" id="KW-1185">Reference proteome</keyword>
<protein>
    <submittedName>
        <fullName evidence="2">Uncharacterized protein</fullName>
    </submittedName>
</protein>
<dbReference type="EMBL" id="JADOUF010000001">
    <property type="protein sequence ID" value="MBG6136289.1"/>
    <property type="molecule type" value="Genomic_DNA"/>
</dbReference>
<organism evidence="2 3">
    <name type="scientific">Longispora fulva</name>
    <dbReference type="NCBI Taxonomy" id="619741"/>
    <lineage>
        <taxon>Bacteria</taxon>
        <taxon>Bacillati</taxon>
        <taxon>Actinomycetota</taxon>
        <taxon>Actinomycetes</taxon>
        <taxon>Micromonosporales</taxon>
        <taxon>Micromonosporaceae</taxon>
        <taxon>Longispora</taxon>
    </lineage>
</organism>
<feature type="compositionally biased region" description="Polar residues" evidence="1">
    <location>
        <begin position="1"/>
        <end position="23"/>
    </location>
</feature>
<evidence type="ECO:0000313" key="2">
    <source>
        <dbReference type="EMBL" id="MBG6136289.1"/>
    </source>
</evidence>
<reference evidence="2" key="1">
    <citation type="submission" date="2020-11" db="EMBL/GenBank/DDBJ databases">
        <title>Sequencing the genomes of 1000 actinobacteria strains.</title>
        <authorList>
            <person name="Klenk H.-P."/>
        </authorList>
    </citation>
    <scope>NUCLEOTIDE SEQUENCE</scope>
    <source>
        <strain evidence="2">DSM 45356</strain>
    </source>
</reference>
<evidence type="ECO:0000256" key="1">
    <source>
        <dbReference type="SAM" id="MobiDB-lite"/>
    </source>
</evidence>
<dbReference type="AlphaFoldDB" id="A0A8J7GP39"/>
<comment type="caution">
    <text evidence="2">The sequence shown here is derived from an EMBL/GenBank/DDBJ whole genome shotgun (WGS) entry which is preliminary data.</text>
</comment>
<evidence type="ECO:0000313" key="3">
    <source>
        <dbReference type="Proteomes" id="UP000622552"/>
    </source>
</evidence>
<feature type="compositionally biased region" description="Low complexity" evidence="1">
    <location>
        <begin position="31"/>
        <end position="42"/>
    </location>
</feature>
<name>A0A8J7GP39_9ACTN</name>
<sequence>MYTITILPTGSSSHGQVTQSNAQREWESDDAPSSGAPAPLAGVGTGSQWLPQDRGFGRPGASHVRHVRREPAAVPRSEWPFVLRAATRASVSGWSSSTPPQGFNLLDQPVSPVVGSLL</sequence>